<sequence>MEVYDANLIEEDDQYILQLNLKDKSLEIPLTEDKPDEIKNVFNQLILELKKGIFKFELKEEKSNLYYQISHEYIMHLNDELQNVYEEMEYYDMIEESK</sequence>
<reference evidence="1 2" key="2">
    <citation type="journal article" date="2011" name="J. Bacteriol.">
        <title>Complete genome sequence of the anaerobic, halophilic alkalithermophile Natranaerobius thermophilus JW/NM-WN-LF.</title>
        <authorList>
            <person name="Zhao B."/>
            <person name="Mesbah N.M."/>
            <person name="Dalin E."/>
            <person name="Goodwin L."/>
            <person name="Nolan M."/>
            <person name="Pitluck S."/>
            <person name="Chertkov O."/>
            <person name="Brettin T.S."/>
            <person name="Han J."/>
            <person name="Larimer F.W."/>
            <person name="Land M.L."/>
            <person name="Hauser L."/>
            <person name="Kyrpides N."/>
            <person name="Wiegel J."/>
        </authorList>
    </citation>
    <scope>NUCLEOTIDE SEQUENCE [LARGE SCALE GENOMIC DNA]</scope>
    <source>
        <strain evidence="2">ATCC BAA-1301 / DSM 18059 / JW/NM-WN-LF</strain>
    </source>
</reference>
<evidence type="ECO:0000313" key="1">
    <source>
        <dbReference type="EMBL" id="ACB85101.1"/>
    </source>
</evidence>
<dbReference type="HOGENOM" id="CLU_2383562_0_0_9"/>
<dbReference type="InParanoid" id="B2A3Z9"/>
<proteinExistence type="predicted"/>
<dbReference type="STRING" id="457570.Nther_1521"/>
<protein>
    <submittedName>
        <fullName evidence="1">Uncharacterized protein</fullName>
    </submittedName>
</protein>
<dbReference type="eggNOG" id="ENOG5033CGY">
    <property type="taxonomic scope" value="Bacteria"/>
</dbReference>
<dbReference type="KEGG" id="nth:Nther_1521"/>
<reference evidence="1 2" key="1">
    <citation type="submission" date="2008-04" db="EMBL/GenBank/DDBJ databases">
        <title>Complete sequence of chromosome of Natranaerobius thermophilus JW/NM-WN-LF.</title>
        <authorList>
            <consortium name="US DOE Joint Genome Institute"/>
            <person name="Copeland A."/>
            <person name="Lucas S."/>
            <person name="Lapidus A."/>
            <person name="Glavina del Rio T."/>
            <person name="Dalin E."/>
            <person name="Tice H."/>
            <person name="Bruce D."/>
            <person name="Goodwin L."/>
            <person name="Pitluck S."/>
            <person name="Chertkov O."/>
            <person name="Brettin T."/>
            <person name="Detter J.C."/>
            <person name="Han C."/>
            <person name="Kuske C.R."/>
            <person name="Schmutz J."/>
            <person name="Larimer F."/>
            <person name="Land M."/>
            <person name="Hauser L."/>
            <person name="Kyrpides N."/>
            <person name="Lykidis A."/>
            <person name="Mesbah N.M."/>
            <person name="Wiegel J."/>
        </authorList>
    </citation>
    <scope>NUCLEOTIDE SEQUENCE [LARGE SCALE GENOMIC DNA]</scope>
    <source>
        <strain evidence="2">ATCC BAA-1301 / DSM 18059 / JW/NM-WN-LF</strain>
    </source>
</reference>
<organism evidence="1 2">
    <name type="scientific">Natranaerobius thermophilus (strain ATCC BAA-1301 / DSM 18059 / JW/NM-WN-LF)</name>
    <dbReference type="NCBI Taxonomy" id="457570"/>
    <lineage>
        <taxon>Bacteria</taxon>
        <taxon>Bacillati</taxon>
        <taxon>Bacillota</taxon>
        <taxon>Clostridia</taxon>
        <taxon>Natranaerobiales</taxon>
        <taxon>Natranaerobiaceae</taxon>
        <taxon>Natranaerobius</taxon>
    </lineage>
</organism>
<dbReference type="AlphaFoldDB" id="B2A3Z9"/>
<dbReference type="OrthoDB" id="1265891at2"/>
<evidence type="ECO:0000313" key="2">
    <source>
        <dbReference type="Proteomes" id="UP000001683"/>
    </source>
</evidence>
<dbReference type="EMBL" id="CP001034">
    <property type="protein sequence ID" value="ACB85101.1"/>
    <property type="molecule type" value="Genomic_DNA"/>
</dbReference>
<accession>B2A3Z9</accession>
<name>B2A3Z9_NATTJ</name>
<keyword evidence="2" id="KW-1185">Reference proteome</keyword>
<gene>
    <name evidence="1" type="ordered locus">Nther_1521</name>
</gene>
<dbReference type="RefSeq" id="WP_012447973.1">
    <property type="nucleotide sequence ID" value="NC_010718.1"/>
</dbReference>
<dbReference type="Proteomes" id="UP000001683">
    <property type="component" value="Chromosome"/>
</dbReference>